<comment type="caution">
    <text evidence="2">The sequence shown here is derived from an EMBL/GenBank/DDBJ whole genome shotgun (WGS) entry which is preliminary data.</text>
</comment>
<name>A0ABN3KTI8_9ACTN</name>
<organism evidence="2 3">
    <name type="scientific">Streptomyces thermolineatus</name>
    <dbReference type="NCBI Taxonomy" id="44033"/>
    <lineage>
        <taxon>Bacteria</taxon>
        <taxon>Bacillati</taxon>
        <taxon>Actinomycetota</taxon>
        <taxon>Actinomycetes</taxon>
        <taxon>Kitasatosporales</taxon>
        <taxon>Streptomycetaceae</taxon>
        <taxon>Streptomyces</taxon>
    </lineage>
</organism>
<accession>A0ABN3KTI8</accession>
<gene>
    <name evidence="2" type="ORF">GCM10010406_01170</name>
</gene>
<proteinExistence type="predicted"/>
<dbReference type="EMBL" id="BAAATA010000001">
    <property type="protein sequence ID" value="GAA2469539.1"/>
    <property type="molecule type" value="Genomic_DNA"/>
</dbReference>
<evidence type="ECO:0000313" key="3">
    <source>
        <dbReference type="Proteomes" id="UP001501358"/>
    </source>
</evidence>
<keyword evidence="3" id="KW-1185">Reference proteome</keyword>
<sequence length="121" mass="12673">MPKTDSGMELSKMGPPEKRSTATISRRRREESLRPLRPGPGDGERPAGPPCSGEAAAAGHPAVAPPGLDSWLMALKPPSVLASSGAVKSHSGQPGAMSVRFCTFSPPWYPRSNLLCLLGLV</sequence>
<dbReference type="Proteomes" id="UP001501358">
    <property type="component" value="Unassembled WGS sequence"/>
</dbReference>
<feature type="compositionally biased region" description="Low complexity" evidence="1">
    <location>
        <begin position="53"/>
        <end position="63"/>
    </location>
</feature>
<feature type="region of interest" description="Disordered" evidence="1">
    <location>
        <begin position="1"/>
        <end position="63"/>
    </location>
</feature>
<protein>
    <submittedName>
        <fullName evidence="2">Uncharacterized protein</fullName>
    </submittedName>
</protein>
<evidence type="ECO:0000256" key="1">
    <source>
        <dbReference type="SAM" id="MobiDB-lite"/>
    </source>
</evidence>
<evidence type="ECO:0000313" key="2">
    <source>
        <dbReference type="EMBL" id="GAA2469539.1"/>
    </source>
</evidence>
<reference evidence="2 3" key="1">
    <citation type="journal article" date="2019" name="Int. J. Syst. Evol. Microbiol.">
        <title>The Global Catalogue of Microorganisms (GCM) 10K type strain sequencing project: providing services to taxonomists for standard genome sequencing and annotation.</title>
        <authorList>
            <consortium name="The Broad Institute Genomics Platform"/>
            <consortium name="The Broad Institute Genome Sequencing Center for Infectious Disease"/>
            <person name="Wu L."/>
            <person name="Ma J."/>
        </authorList>
    </citation>
    <scope>NUCLEOTIDE SEQUENCE [LARGE SCALE GENOMIC DNA]</scope>
    <source>
        <strain evidence="2 3">JCM 6307</strain>
    </source>
</reference>